<accession>A0A292Q4R4</accession>
<feature type="transmembrane region" description="Helical" evidence="1">
    <location>
        <begin position="72"/>
        <end position="101"/>
    </location>
</feature>
<keyword evidence="1" id="KW-0812">Transmembrane</keyword>
<evidence type="ECO:0000256" key="1">
    <source>
        <dbReference type="SAM" id="Phobius"/>
    </source>
</evidence>
<gene>
    <name evidence="2" type="ORF">GSTUAT00001284001</name>
</gene>
<dbReference type="EMBL" id="LN890956">
    <property type="protein sequence ID" value="CUS14759.1"/>
    <property type="molecule type" value="Genomic_DNA"/>
</dbReference>
<keyword evidence="1" id="KW-1133">Transmembrane helix</keyword>
<feature type="non-terminal residue" evidence="2">
    <location>
        <position position="1"/>
    </location>
</feature>
<name>A0A292Q4R4_9PEZI</name>
<organism evidence="2 3">
    <name type="scientific">Tuber aestivum</name>
    <name type="common">summer truffle</name>
    <dbReference type="NCBI Taxonomy" id="59557"/>
    <lineage>
        <taxon>Eukaryota</taxon>
        <taxon>Fungi</taxon>
        <taxon>Dikarya</taxon>
        <taxon>Ascomycota</taxon>
        <taxon>Pezizomycotina</taxon>
        <taxon>Pezizomycetes</taxon>
        <taxon>Pezizales</taxon>
        <taxon>Tuberaceae</taxon>
        <taxon>Tuber</taxon>
    </lineage>
</organism>
<dbReference type="AlphaFoldDB" id="A0A292Q4R4"/>
<evidence type="ECO:0000313" key="2">
    <source>
        <dbReference type="EMBL" id="CUS14759.1"/>
    </source>
</evidence>
<proteinExistence type="predicted"/>
<feature type="transmembrane region" description="Helical" evidence="1">
    <location>
        <begin position="27"/>
        <end position="52"/>
    </location>
</feature>
<evidence type="ECO:0000313" key="3">
    <source>
        <dbReference type="Proteomes" id="UP001412239"/>
    </source>
</evidence>
<sequence length="110" mass="12555">TCDSPRSCLYTSGSYVLSIQADVFIKILVELISSFFLFFPFTISTISNTLPFQSFLPSLNHFHSYGLCHSQILYYLNHFIILTTLTLLFSIIILTTLTTFLNISPLIKVY</sequence>
<keyword evidence="1" id="KW-0472">Membrane</keyword>
<protein>
    <submittedName>
        <fullName evidence="2">Uncharacterized protein</fullName>
    </submittedName>
</protein>
<dbReference type="Proteomes" id="UP001412239">
    <property type="component" value="Unassembled WGS sequence"/>
</dbReference>
<keyword evidence="3" id="KW-1185">Reference proteome</keyword>
<reference evidence="2" key="1">
    <citation type="submission" date="2015-10" db="EMBL/GenBank/DDBJ databases">
        <authorList>
            <person name="Regsiter A."/>
            <person name="william w."/>
        </authorList>
    </citation>
    <scope>NUCLEOTIDE SEQUENCE</scope>
    <source>
        <strain evidence="2">Montdore</strain>
    </source>
</reference>